<dbReference type="GO" id="GO:0004523">
    <property type="term" value="F:RNA-DNA hybrid ribonuclease activity"/>
    <property type="evidence" value="ECO:0007669"/>
    <property type="project" value="InterPro"/>
</dbReference>
<protein>
    <recommendedName>
        <fullName evidence="1">RNase H type-1 domain-containing protein</fullName>
    </recommendedName>
</protein>
<evidence type="ECO:0000313" key="3">
    <source>
        <dbReference type="Proteomes" id="UP000323000"/>
    </source>
</evidence>
<name>A0A5C7HJK7_9ROSI</name>
<gene>
    <name evidence="2" type="ORF">EZV62_018546</name>
</gene>
<reference evidence="3" key="1">
    <citation type="journal article" date="2019" name="Gigascience">
        <title>De novo genome assembly of the endangered Acer yangbiense, a plant species with extremely small populations endemic to Yunnan Province, China.</title>
        <authorList>
            <person name="Yang J."/>
            <person name="Wariss H.M."/>
            <person name="Tao L."/>
            <person name="Zhang R."/>
            <person name="Yun Q."/>
            <person name="Hollingsworth P."/>
            <person name="Dao Z."/>
            <person name="Luo G."/>
            <person name="Guo H."/>
            <person name="Ma Y."/>
            <person name="Sun W."/>
        </authorList>
    </citation>
    <scope>NUCLEOTIDE SEQUENCE [LARGE SCALE GENOMIC DNA]</scope>
    <source>
        <strain evidence="3">cv. Malutang</strain>
    </source>
</reference>
<dbReference type="PANTHER" id="PTHR47074">
    <property type="entry name" value="BNAC02G40300D PROTEIN"/>
    <property type="match status" value="1"/>
</dbReference>
<dbReference type="Proteomes" id="UP000323000">
    <property type="component" value="Chromosome 8"/>
</dbReference>
<dbReference type="OrthoDB" id="1935955at2759"/>
<dbReference type="PANTHER" id="PTHR47074:SF73">
    <property type="entry name" value="OS04G0448401 PROTEIN"/>
    <property type="match status" value="1"/>
</dbReference>
<accession>A0A5C7HJK7</accession>
<evidence type="ECO:0000313" key="2">
    <source>
        <dbReference type="EMBL" id="TXG57233.1"/>
    </source>
</evidence>
<dbReference type="InterPro" id="IPR002156">
    <property type="entry name" value="RNaseH_domain"/>
</dbReference>
<dbReference type="AlphaFoldDB" id="A0A5C7HJK7"/>
<proteinExistence type="predicted"/>
<dbReference type="InterPro" id="IPR052929">
    <property type="entry name" value="RNase_H-like_EbsB-rel"/>
</dbReference>
<dbReference type="Pfam" id="PF13456">
    <property type="entry name" value="RVT_3"/>
    <property type="match status" value="1"/>
</dbReference>
<evidence type="ECO:0000259" key="1">
    <source>
        <dbReference type="Pfam" id="PF13456"/>
    </source>
</evidence>
<dbReference type="GO" id="GO:0003676">
    <property type="term" value="F:nucleic acid binding"/>
    <property type="evidence" value="ECO:0007669"/>
    <property type="project" value="InterPro"/>
</dbReference>
<dbReference type="EMBL" id="VAHF01000008">
    <property type="protein sequence ID" value="TXG57233.1"/>
    <property type="molecule type" value="Genomic_DNA"/>
</dbReference>
<organism evidence="2 3">
    <name type="scientific">Acer yangbiense</name>
    <dbReference type="NCBI Taxonomy" id="1000413"/>
    <lineage>
        <taxon>Eukaryota</taxon>
        <taxon>Viridiplantae</taxon>
        <taxon>Streptophyta</taxon>
        <taxon>Embryophyta</taxon>
        <taxon>Tracheophyta</taxon>
        <taxon>Spermatophyta</taxon>
        <taxon>Magnoliopsida</taxon>
        <taxon>eudicotyledons</taxon>
        <taxon>Gunneridae</taxon>
        <taxon>Pentapetalae</taxon>
        <taxon>rosids</taxon>
        <taxon>malvids</taxon>
        <taxon>Sapindales</taxon>
        <taxon>Sapindaceae</taxon>
        <taxon>Hippocastanoideae</taxon>
        <taxon>Acereae</taxon>
        <taxon>Acer</taxon>
    </lineage>
</organism>
<feature type="domain" description="RNase H type-1" evidence="1">
    <location>
        <begin position="3"/>
        <end position="89"/>
    </location>
</feature>
<sequence length="108" mass="11595">MEGTFSVESAELFALREGLVLANQLGFKVSWVEVDAINVAAGVNLFKSLDGIAGFVFDDVQVLCKEAGISKCHVISRKGNGLAHNLASLAVSSRRKQLWQGNCPVSLF</sequence>
<keyword evidence="3" id="KW-1185">Reference proteome</keyword>
<comment type="caution">
    <text evidence="2">The sequence shown here is derived from an EMBL/GenBank/DDBJ whole genome shotgun (WGS) entry which is preliminary data.</text>
</comment>